<gene>
    <name evidence="14" type="ORF">SAMN04488518_111117</name>
</gene>
<evidence type="ECO:0000256" key="1">
    <source>
        <dbReference type="ARBA" id="ARBA00000085"/>
    </source>
</evidence>
<dbReference type="InterPro" id="IPR003594">
    <property type="entry name" value="HATPase_dom"/>
</dbReference>
<evidence type="ECO:0000256" key="11">
    <source>
        <dbReference type="SAM" id="Phobius"/>
    </source>
</evidence>
<dbReference type="InterPro" id="IPR004358">
    <property type="entry name" value="Sig_transdc_His_kin-like_C"/>
</dbReference>
<dbReference type="Gene3D" id="3.30.565.10">
    <property type="entry name" value="Histidine kinase-like ATPase, C-terminal domain"/>
    <property type="match status" value="1"/>
</dbReference>
<name>A0A1I4DGT4_9HYPH</name>
<dbReference type="PROSITE" id="PS50885">
    <property type="entry name" value="HAMP"/>
    <property type="match status" value="1"/>
</dbReference>
<evidence type="ECO:0000256" key="6">
    <source>
        <dbReference type="ARBA" id="ARBA00022692"/>
    </source>
</evidence>
<dbReference type="Gene3D" id="1.10.287.130">
    <property type="match status" value="1"/>
</dbReference>
<comment type="caution">
    <text evidence="14">The sequence shown here is derived from an EMBL/GenBank/DDBJ whole genome shotgun (WGS) entry which is preliminary data.</text>
</comment>
<evidence type="ECO:0000256" key="2">
    <source>
        <dbReference type="ARBA" id="ARBA00004370"/>
    </source>
</evidence>
<dbReference type="PRINTS" id="PR00344">
    <property type="entry name" value="BCTRLSENSOR"/>
</dbReference>
<evidence type="ECO:0000313" key="14">
    <source>
        <dbReference type="EMBL" id="SFK91071.1"/>
    </source>
</evidence>
<comment type="subcellular location">
    <subcellularLocation>
        <location evidence="2">Membrane</location>
    </subcellularLocation>
</comment>
<feature type="transmembrane region" description="Helical" evidence="11">
    <location>
        <begin position="32"/>
        <end position="59"/>
    </location>
</feature>
<protein>
    <recommendedName>
        <fullName evidence="3">histidine kinase</fullName>
        <ecNumber evidence="3">2.7.13.3</ecNumber>
    </recommendedName>
</protein>
<keyword evidence="5" id="KW-0808">Transferase</keyword>
<feature type="transmembrane region" description="Helical" evidence="11">
    <location>
        <begin position="186"/>
        <end position="207"/>
    </location>
</feature>
<dbReference type="Proteomes" id="UP000199598">
    <property type="component" value="Unassembled WGS sequence"/>
</dbReference>
<dbReference type="EC" id="2.7.13.3" evidence="3"/>
<evidence type="ECO:0000256" key="8">
    <source>
        <dbReference type="ARBA" id="ARBA00022989"/>
    </source>
</evidence>
<dbReference type="PANTHER" id="PTHR45436:SF5">
    <property type="entry name" value="SENSOR HISTIDINE KINASE TRCS"/>
    <property type="match status" value="1"/>
</dbReference>
<dbReference type="InterPro" id="IPR003660">
    <property type="entry name" value="HAMP_dom"/>
</dbReference>
<dbReference type="Pfam" id="PF02518">
    <property type="entry name" value="HATPase_c"/>
    <property type="match status" value="1"/>
</dbReference>
<evidence type="ECO:0000256" key="9">
    <source>
        <dbReference type="ARBA" id="ARBA00023012"/>
    </source>
</evidence>
<keyword evidence="9" id="KW-0902">Two-component regulatory system</keyword>
<feature type="domain" description="HAMP" evidence="13">
    <location>
        <begin position="210"/>
        <end position="261"/>
    </location>
</feature>
<evidence type="ECO:0000256" key="3">
    <source>
        <dbReference type="ARBA" id="ARBA00012438"/>
    </source>
</evidence>
<dbReference type="RefSeq" id="WP_208860522.1">
    <property type="nucleotide sequence ID" value="NZ_FOSK01000011.1"/>
</dbReference>
<evidence type="ECO:0000256" key="10">
    <source>
        <dbReference type="ARBA" id="ARBA00023136"/>
    </source>
</evidence>
<proteinExistence type="predicted"/>
<dbReference type="InterPro" id="IPR050428">
    <property type="entry name" value="TCS_sensor_his_kinase"/>
</dbReference>
<dbReference type="SMART" id="SM00387">
    <property type="entry name" value="HATPase_c"/>
    <property type="match status" value="1"/>
</dbReference>
<keyword evidence="4" id="KW-0597">Phosphoprotein</keyword>
<evidence type="ECO:0000259" key="13">
    <source>
        <dbReference type="PROSITE" id="PS50885"/>
    </source>
</evidence>
<reference evidence="14 15" key="1">
    <citation type="submission" date="2016-10" db="EMBL/GenBank/DDBJ databases">
        <authorList>
            <person name="Varghese N."/>
            <person name="Submissions S."/>
        </authorList>
    </citation>
    <scope>NUCLEOTIDE SEQUENCE [LARGE SCALE GENOMIC DNA]</scope>
    <source>
        <strain evidence="14 15">DSM 16392</strain>
    </source>
</reference>
<dbReference type="EMBL" id="FOSK01000011">
    <property type="protein sequence ID" value="SFK91071.1"/>
    <property type="molecule type" value="Genomic_DNA"/>
</dbReference>
<evidence type="ECO:0000256" key="5">
    <source>
        <dbReference type="ARBA" id="ARBA00022679"/>
    </source>
</evidence>
<organism evidence="14 15">
    <name type="scientific">Pseudovibrio ascidiaceicola</name>
    <dbReference type="NCBI Taxonomy" id="285279"/>
    <lineage>
        <taxon>Bacteria</taxon>
        <taxon>Pseudomonadati</taxon>
        <taxon>Pseudomonadota</taxon>
        <taxon>Alphaproteobacteria</taxon>
        <taxon>Hyphomicrobiales</taxon>
        <taxon>Stappiaceae</taxon>
        <taxon>Pseudovibrio</taxon>
    </lineage>
</organism>
<dbReference type="InterPro" id="IPR005467">
    <property type="entry name" value="His_kinase_dom"/>
</dbReference>
<evidence type="ECO:0000256" key="4">
    <source>
        <dbReference type="ARBA" id="ARBA00022553"/>
    </source>
</evidence>
<sequence>MPDKNSSDTNDLQGLLSWNPIRFIRKKQQASLAWRLIFVAGLWALVSLVVAGAILVALFREAGEKALDERLEVHMTAIVSALAAEGDQQNPALRRIGDPRFNMPLSGWYWTVQRGGKVLFESESLFGDTLRLQNMKGELELKQNVTGPAGRDLRLLQKRIQFGGLQPVTIAVAGSTRELGESTASFAWQAAITLGVLGLGLVAAIFLQVRFGLRPLTELQESLGRVRQGKEEEVQEDLPKELKPLAVELNALIHSNREVVEHSRTQVGNLAHALKTPLSVITNEARSSDEPLALKVSEQADLMRGQVQHYLEKARMAAQRRVIGVSCEAAPVVSRMARAMEKIHRDKEPEITVDMDETLLFRGEQQDLEEILGNLLDNACKWCDKKVSVTLKNNNSSASLIALIVEDDGPGLGAEEKKRALRRGQRLDETVPGTGLGLSIIVDIAGIYGGSFELGDSELGGLKATVILPSLTI</sequence>
<feature type="domain" description="Histidine kinase" evidence="12">
    <location>
        <begin position="269"/>
        <end position="472"/>
    </location>
</feature>
<dbReference type="PROSITE" id="PS50109">
    <property type="entry name" value="HIS_KIN"/>
    <property type="match status" value="1"/>
</dbReference>
<comment type="catalytic activity">
    <reaction evidence="1">
        <text>ATP + protein L-histidine = ADP + protein N-phospho-L-histidine.</text>
        <dbReference type="EC" id="2.7.13.3"/>
    </reaction>
</comment>
<keyword evidence="10 11" id="KW-0472">Membrane</keyword>
<dbReference type="SUPFAM" id="SSF55874">
    <property type="entry name" value="ATPase domain of HSP90 chaperone/DNA topoisomerase II/histidine kinase"/>
    <property type="match status" value="1"/>
</dbReference>
<dbReference type="GO" id="GO:0016301">
    <property type="term" value="F:kinase activity"/>
    <property type="evidence" value="ECO:0007669"/>
    <property type="project" value="UniProtKB-KW"/>
</dbReference>
<keyword evidence="8 11" id="KW-1133">Transmembrane helix</keyword>
<dbReference type="InterPro" id="IPR036890">
    <property type="entry name" value="HATPase_C_sf"/>
</dbReference>
<keyword evidence="6 11" id="KW-0812">Transmembrane</keyword>
<evidence type="ECO:0000256" key="7">
    <source>
        <dbReference type="ARBA" id="ARBA00022777"/>
    </source>
</evidence>
<keyword evidence="15" id="KW-1185">Reference proteome</keyword>
<dbReference type="PANTHER" id="PTHR45436">
    <property type="entry name" value="SENSOR HISTIDINE KINASE YKOH"/>
    <property type="match status" value="1"/>
</dbReference>
<evidence type="ECO:0000313" key="15">
    <source>
        <dbReference type="Proteomes" id="UP000199598"/>
    </source>
</evidence>
<evidence type="ECO:0000259" key="12">
    <source>
        <dbReference type="PROSITE" id="PS50109"/>
    </source>
</evidence>
<keyword evidence="7 14" id="KW-0418">Kinase</keyword>
<accession>A0A1I4DGT4</accession>